<dbReference type="InterPro" id="IPR016181">
    <property type="entry name" value="Acyl_CoA_acyltransferase"/>
</dbReference>
<gene>
    <name evidence="2" type="ORF">VE01_05040</name>
</gene>
<evidence type="ECO:0000313" key="2">
    <source>
        <dbReference type="EMBL" id="OBT97726.1"/>
    </source>
</evidence>
<reference evidence="2 3" key="1">
    <citation type="submission" date="2016-03" db="EMBL/GenBank/DDBJ databases">
        <title>Comparative genomics of Pseudogymnoascus destructans, the fungus causing white-nose syndrome of bats.</title>
        <authorList>
            <person name="Palmer J.M."/>
            <person name="Drees K.P."/>
            <person name="Foster J.T."/>
            <person name="Lindner D.L."/>
        </authorList>
    </citation>
    <scope>NUCLEOTIDE SEQUENCE [LARGE SCALE GENOMIC DNA]</scope>
    <source>
        <strain evidence="2 3">UAMH 10579</strain>
    </source>
</reference>
<reference evidence="3" key="2">
    <citation type="journal article" date="2018" name="Nat. Commun.">
        <title>Extreme sensitivity to ultraviolet light in the fungal pathogen causing white-nose syndrome of bats.</title>
        <authorList>
            <person name="Palmer J.M."/>
            <person name="Drees K.P."/>
            <person name="Foster J.T."/>
            <person name="Lindner D.L."/>
        </authorList>
    </citation>
    <scope>NUCLEOTIDE SEQUENCE [LARGE SCALE GENOMIC DNA]</scope>
    <source>
        <strain evidence="3">UAMH 10579</strain>
    </source>
</reference>
<evidence type="ECO:0000259" key="1">
    <source>
        <dbReference type="PROSITE" id="PS51186"/>
    </source>
</evidence>
<dbReference type="GO" id="GO:0016747">
    <property type="term" value="F:acyltransferase activity, transferring groups other than amino-acyl groups"/>
    <property type="evidence" value="ECO:0007669"/>
    <property type="project" value="InterPro"/>
</dbReference>
<dbReference type="Pfam" id="PF13508">
    <property type="entry name" value="Acetyltransf_7"/>
    <property type="match status" value="1"/>
</dbReference>
<dbReference type="Gene3D" id="3.40.630.30">
    <property type="match status" value="1"/>
</dbReference>
<dbReference type="PANTHER" id="PTHR43233:SF1">
    <property type="entry name" value="FAMILY N-ACETYLTRANSFERASE, PUTATIVE (AFU_ORTHOLOGUE AFUA_6G03350)-RELATED"/>
    <property type="match status" value="1"/>
</dbReference>
<dbReference type="PROSITE" id="PS51186">
    <property type="entry name" value="GNAT"/>
    <property type="match status" value="1"/>
</dbReference>
<organism evidence="2 3">
    <name type="scientific">Pseudogymnoascus verrucosus</name>
    <dbReference type="NCBI Taxonomy" id="342668"/>
    <lineage>
        <taxon>Eukaryota</taxon>
        <taxon>Fungi</taxon>
        <taxon>Dikarya</taxon>
        <taxon>Ascomycota</taxon>
        <taxon>Pezizomycotina</taxon>
        <taxon>Leotiomycetes</taxon>
        <taxon>Thelebolales</taxon>
        <taxon>Thelebolaceae</taxon>
        <taxon>Pseudogymnoascus</taxon>
    </lineage>
</organism>
<dbReference type="InterPro" id="IPR000182">
    <property type="entry name" value="GNAT_dom"/>
</dbReference>
<protein>
    <recommendedName>
        <fullName evidence="1">N-acetyltransferase domain-containing protein</fullName>
    </recommendedName>
</protein>
<dbReference type="PANTHER" id="PTHR43233">
    <property type="entry name" value="FAMILY N-ACETYLTRANSFERASE, PUTATIVE (AFU_ORTHOLOGUE AFUA_6G03350)-RELATED"/>
    <property type="match status" value="1"/>
</dbReference>
<dbReference type="RefSeq" id="XP_018131459.1">
    <property type="nucleotide sequence ID" value="XM_018274506.2"/>
</dbReference>
<dbReference type="CDD" id="cd04301">
    <property type="entry name" value="NAT_SF"/>
    <property type="match status" value="1"/>
</dbReference>
<dbReference type="InterPro" id="IPR053144">
    <property type="entry name" value="Acetyltransferase_Butenolide"/>
</dbReference>
<accession>A0A1B8GPE8</accession>
<feature type="domain" description="N-acetyltransferase" evidence="1">
    <location>
        <begin position="11"/>
        <end position="163"/>
    </location>
</feature>
<proteinExistence type="predicted"/>
<dbReference type="SUPFAM" id="SSF55729">
    <property type="entry name" value="Acyl-CoA N-acyltransferases (Nat)"/>
    <property type="match status" value="1"/>
</dbReference>
<dbReference type="EMBL" id="KV460220">
    <property type="protein sequence ID" value="OBT97726.1"/>
    <property type="molecule type" value="Genomic_DNA"/>
</dbReference>
<dbReference type="AlphaFoldDB" id="A0A1B8GPE8"/>
<name>A0A1B8GPE8_9PEZI</name>
<keyword evidence="3" id="KW-1185">Reference proteome</keyword>
<dbReference type="Proteomes" id="UP000091956">
    <property type="component" value="Unassembled WGS sequence"/>
</dbReference>
<dbReference type="STRING" id="342668.A0A1B8GPE8"/>
<dbReference type="GeneID" id="28838426"/>
<dbReference type="OrthoDB" id="10039976at2759"/>
<sequence length="168" mass="18868">MAKGTWYRENYMISTSPELIQPEAVNAAFESDAIYWARGMEPEYLKKMLSKSLCFGVYALPESSSELAGRSDPPQIGFARVITDEVTFAYLTDVYVLEEHQGKGLGSWLVECVNEEFASWPHLRRVMLMANLKEGEAFYAKMGMSQFKQGENGFAILNKQGRGSAMPV</sequence>
<evidence type="ECO:0000313" key="3">
    <source>
        <dbReference type="Proteomes" id="UP000091956"/>
    </source>
</evidence>